<dbReference type="EMBL" id="FZQP02001304">
    <property type="protein sequence ID" value="VVC92395.1"/>
    <property type="molecule type" value="Genomic_DNA"/>
</dbReference>
<evidence type="ECO:0000256" key="3">
    <source>
        <dbReference type="ARBA" id="ARBA00022692"/>
    </source>
</evidence>
<dbReference type="Pfam" id="PF24576">
    <property type="entry name" value="IR75A_N"/>
    <property type="match status" value="2"/>
</dbReference>
<dbReference type="PANTHER" id="PTHR42643">
    <property type="entry name" value="IONOTROPIC RECEPTOR 20A-RELATED"/>
    <property type="match status" value="1"/>
</dbReference>
<evidence type="ECO:0000313" key="11">
    <source>
        <dbReference type="Proteomes" id="UP000324832"/>
    </source>
</evidence>
<dbReference type="AlphaFoldDB" id="A0A5E4Q5R6"/>
<evidence type="ECO:0000259" key="9">
    <source>
        <dbReference type="Pfam" id="PF24576"/>
    </source>
</evidence>
<reference evidence="10 11" key="1">
    <citation type="submission" date="2017-07" db="EMBL/GenBank/DDBJ databases">
        <authorList>
            <person name="Talla V."/>
            <person name="Backstrom N."/>
        </authorList>
    </citation>
    <scope>NUCLEOTIDE SEQUENCE [LARGE SCALE GENOMIC DNA]</scope>
</reference>
<evidence type="ECO:0000256" key="6">
    <source>
        <dbReference type="ARBA" id="ARBA00023170"/>
    </source>
</evidence>
<keyword evidence="11" id="KW-1185">Reference proteome</keyword>
<protein>
    <recommendedName>
        <fullName evidence="9">Ionotropic receptor 75a N-terminal domain-containing protein</fullName>
    </recommendedName>
</protein>
<sequence length="394" mass="44545">MSEHISFTVDYFKNRRTRFVSYISCGSQATNTIYVKAFMESDVRISIISMTRPSISGDTLHTQWYLPLGVLIDGSCGNVDFIFEEASKGGLFDASHIWLIIENAGSYDNEYILTDIFNFGKIQGNKLERKYLGVWRNGLHFPPFQFKYYDRWDFHNLTLRAVTVILGEDKIFSEEIITSSHYTNGVSKFTKEPANLLKILRSVHNFSTKFFYLIPNKGIGSYENRFLSPLSPGAWWCTLAAAIACSTVLAASVSLERKPFSGLYAVLSIISIMSQQGYAYHTEPYNAYQYISRTFHDTENCQLGSLPMMPMVPTYVVVQKHSPYKEFFDWSLLRLKERGFTSVIRSRLAGVESRCSGSSPRALALGQAAPAFTVLLHGLLAAVLVLLLEIVSHR</sequence>
<evidence type="ECO:0000256" key="5">
    <source>
        <dbReference type="ARBA" id="ARBA00023136"/>
    </source>
</evidence>
<evidence type="ECO:0000256" key="2">
    <source>
        <dbReference type="ARBA" id="ARBA00022475"/>
    </source>
</evidence>
<organism evidence="10 11">
    <name type="scientific">Leptidea sinapis</name>
    <dbReference type="NCBI Taxonomy" id="189913"/>
    <lineage>
        <taxon>Eukaryota</taxon>
        <taxon>Metazoa</taxon>
        <taxon>Ecdysozoa</taxon>
        <taxon>Arthropoda</taxon>
        <taxon>Hexapoda</taxon>
        <taxon>Insecta</taxon>
        <taxon>Pterygota</taxon>
        <taxon>Neoptera</taxon>
        <taxon>Endopterygota</taxon>
        <taxon>Lepidoptera</taxon>
        <taxon>Glossata</taxon>
        <taxon>Ditrysia</taxon>
        <taxon>Papilionoidea</taxon>
        <taxon>Pieridae</taxon>
        <taxon>Dismorphiinae</taxon>
        <taxon>Leptidea</taxon>
    </lineage>
</organism>
<keyword evidence="7" id="KW-0325">Glycoprotein</keyword>
<evidence type="ECO:0000256" key="4">
    <source>
        <dbReference type="ARBA" id="ARBA00022989"/>
    </source>
</evidence>
<dbReference type="Proteomes" id="UP000324832">
    <property type="component" value="Unassembled WGS sequence"/>
</dbReference>
<dbReference type="GO" id="GO:0005886">
    <property type="term" value="C:plasma membrane"/>
    <property type="evidence" value="ECO:0007669"/>
    <property type="project" value="UniProtKB-SubCell"/>
</dbReference>
<feature type="transmembrane region" description="Helical" evidence="8">
    <location>
        <begin position="262"/>
        <end position="280"/>
    </location>
</feature>
<feature type="transmembrane region" description="Helical" evidence="8">
    <location>
        <begin position="233"/>
        <end position="255"/>
    </location>
</feature>
<dbReference type="InterPro" id="IPR057074">
    <property type="entry name" value="IR75A_N"/>
</dbReference>
<name>A0A5E4Q5R6_9NEOP</name>
<feature type="domain" description="Ionotropic receptor 75a N-terminal" evidence="9">
    <location>
        <begin position="109"/>
        <end position="164"/>
    </location>
</feature>
<keyword evidence="2" id="KW-1003">Cell membrane</keyword>
<dbReference type="InterPro" id="IPR052192">
    <property type="entry name" value="Insect_Ionotropic_Sensory_Rcpt"/>
</dbReference>
<feature type="domain" description="Ionotropic receptor 75a N-terminal" evidence="9">
    <location>
        <begin position="5"/>
        <end position="104"/>
    </location>
</feature>
<dbReference type="SUPFAM" id="SSF53850">
    <property type="entry name" value="Periplasmic binding protein-like II"/>
    <property type="match status" value="1"/>
</dbReference>
<evidence type="ECO:0000313" key="10">
    <source>
        <dbReference type="EMBL" id="VVC92395.1"/>
    </source>
</evidence>
<accession>A0A5E4Q5R6</accession>
<keyword evidence="6" id="KW-0675">Receptor</keyword>
<keyword evidence="4 8" id="KW-1133">Transmembrane helix</keyword>
<gene>
    <name evidence="10" type="ORF">LSINAPIS_LOCUS4859</name>
</gene>
<evidence type="ECO:0000256" key="8">
    <source>
        <dbReference type="SAM" id="Phobius"/>
    </source>
</evidence>
<keyword evidence="3 8" id="KW-0812">Transmembrane</keyword>
<feature type="transmembrane region" description="Helical" evidence="8">
    <location>
        <begin position="368"/>
        <end position="388"/>
    </location>
</feature>
<keyword evidence="5 8" id="KW-0472">Membrane</keyword>
<comment type="subcellular location">
    <subcellularLocation>
        <location evidence="1">Cell membrane</location>
        <topology evidence="1">Multi-pass membrane protein</topology>
    </subcellularLocation>
</comment>
<evidence type="ECO:0000256" key="1">
    <source>
        <dbReference type="ARBA" id="ARBA00004651"/>
    </source>
</evidence>
<dbReference type="PANTHER" id="PTHR42643:SF32">
    <property type="entry name" value="IONOTROPIC RECEPTOR 31A, ISOFORM C-RELATED"/>
    <property type="match status" value="1"/>
</dbReference>
<proteinExistence type="predicted"/>
<evidence type="ECO:0000256" key="7">
    <source>
        <dbReference type="ARBA" id="ARBA00023180"/>
    </source>
</evidence>